<dbReference type="Proteomes" id="UP001076464">
    <property type="component" value="Unassembled WGS sequence"/>
</dbReference>
<gene>
    <name evidence="1" type="ORF">NYO99_14920</name>
</gene>
<accession>A0ACC6CD24</accession>
<protein>
    <submittedName>
        <fullName evidence="1">DUF1840 domain-containing protein</fullName>
    </submittedName>
</protein>
<name>A0ACC6CD24_9BURK</name>
<dbReference type="EMBL" id="JAPPUY010000003">
    <property type="protein sequence ID" value="MCY4746277.1"/>
    <property type="molecule type" value="Genomic_DNA"/>
</dbReference>
<evidence type="ECO:0000313" key="2">
    <source>
        <dbReference type="Proteomes" id="UP001076464"/>
    </source>
</evidence>
<comment type="caution">
    <text evidence="1">The sequence shown here is derived from an EMBL/GenBank/DDBJ whole genome shotgun (WGS) entry which is preliminary data.</text>
</comment>
<evidence type="ECO:0000313" key="1">
    <source>
        <dbReference type="EMBL" id="MCY4746277.1"/>
    </source>
</evidence>
<proteinExistence type="predicted"/>
<sequence>MLYCFKSKAGADVVMLAESGDAVLRLMGREPAPRGILQSVDLPALLQALQAGVDADDAEFQRRVDAAKAAGEPEPRRPSVTLRQRAWPLHELMTRSQRHGADVVWGV</sequence>
<organism evidence="1 2">
    <name type="scientific">Roseateles hydrophilus</name>
    <dbReference type="NCBI Taxonomy" id="2975054"/>
    <lineage>
        <taxon>Bacteria</taxon>
        <taxon>Pseudomonadati</taxon>
        <taxon>Pseudomonadota</taxon>
        <taxon>Betaproteobacteria</taxon>
        <taxon>Burkholderiales</taxon>
        <taxon>Sphaerotilaceae</taxon>
        <taxon>Roseateles</taxon>
    </lineage>
</organism>
<reference evidence="1" key="1">
    <citation type="submission" date="2022-08" db="EMBL/GenBank/DDBJ databases">
        <title>Genome sequencing of Pelomonas sp. UHG3.</title>
        <authorList>
            <person name="So Y."/>
        </authorList>
    </citation>
    <scope>NUCLEOTIDE SEQUENCE</scope>
    <source>
        <strain evidence="1">UHG3</strain>
    </source>
</reference>
<keyword evidence="2" id="KW-1185">Reference proteome</keyword>